<dbReference type="Proteomes" id="UP001216579">
    <property type="component" value="Unassembled WGS sequence"/>
</dbReference>
<evidence type="ECO:0000313" key="2">
    <source>
        <dbReference type="Proteomes" id="UP001216579"/>
    </source>
</evidence>
<comment type="caution">
    <text evidence="1">The sequence shown here is derived from an EMBL/GenBank/DDBJ whole genome shotgun (WGS) entry which is preliminary data.</text>
</comment>
<organism evidence="1 2">
    <name type="scientific">Streptomyces silvisoli</name>
    <dbReference type="NCBI Taxonomy" id="3034235"/>
    <lineage>
        <taxon>Bacteria</taxon>
        <taxon>Bacillati</taxon>
        <taxon>Actinomycetota</taxon>
        <taxon>Actinomycetes</taxon>
        <taxon>Kitasatosporales</taxon>
        <taxon>Streptomycetaceae</taxon>
        <taxon>Streptomyces</taxon>
    </lineage>
</organism>
<evidence type="ECO:0000313" key="1">
    <source>
        <dbReference type="EMBL" id="MDF3290158.1"/>
    </source>
</evidence>
<sequence length="41" mass="4720">MECEEALDPLSGITYGLIHNDPEVVERGRRTLRRLHRTQSA</sequence>
<dbReference type="RefSeq" id="WP_276093638.1">
    <property type="nucleotide sequence ID" value="NZ_JARJBC010000006.1"/>
</dbReference>
<name>A0ABT5ZJZ7_9ACTN</name>
<gene>
    <name evidence="1" type="ORF">P3G67_13065</name>
</gene>
<keyword evidence="2" id="KW-1185">Reference proteome</keyword>
<protein>
    <recommendedName>
        <fullName evidence="3">DUF5753 domain-containing protein</fullName>
    </recommendedName>
</protein>
<evidence type="ECO:0008006" key="3">
    <source>
        <dbReference type="Google" id="ProtNLM"/>
    </source>
</evidence>
<accession>A0ABT5ZJZ7</accession>
<reference evidence="1 2" key="1">
    <citation type="submission" date="2023-03" db="EMBL/GenBank/DDBJ databases">
        <title>Draft genome sequence of Streptomyces sp. RB6PN23 isolated from peat swamp forest in Thailand.</title>
        <authorList>
            <person name="Klaysubun C."/>
            <person name="Duangmal K."/>
        </authorList>
    </citation>
    <scope>NUCLEOTIDE SEQUENCE [LARGE SCALE GENOMIC DNA]</scope>
    <source>
        <strain evidence="1 2">RB6PN23</strain>
    </source>
</reference>
<dbReference type="EMBL" id="JARJBC010000006">
    <property type="protein sequence ID" value="MDF3290158.1"/>
    <property type="molecule type" value="Genomic_DNA"/>
</dbReference>
<proteinExistence type="predicted"/>